<feature type="transmembrane region" description="Helical" evidence="13">
    <location>
        <begin position="107"/>
        <end position="128"/>
    </location>
</feature>
<comment type="similarity">
    <text evidence="2 12">Belongs to the G-protein coupled receptor 1 family.</text>
</comment>
<dbReference type="FunFam" id="1.10.1220.70:FF:000001">
    <property type="entry name" value="Olfactory receptor"/>
    <property type="match status" value="1"/>
</dbReference>
<dbReference type="eggNOG" id="ENOG502SI62">
    <property type="taxonomic scope" value="Eukaryota"/>
</dbReference>
<dbReference type="PROSITE" id="PS50262">
    <property type="entry name" value="G_PROTEIN_RECEP_F1_2"/>
    <property type="match status" value="1"/>
</dbReference>
<proteinExistence type="inferred from homology"/>
<keyword evidence="11 12" id="KW-0807">Transducer</keyword>
<evidence type="ECO:0000256" key="13">
    <source>
        <dbReference type="RuleBase" id="RU363047"/>
    </source>
</evidence>
<dbReference type="GeneID" id="101825623"/>
<dbReference type="CDD" id="cd15225">
    <property type="entry name" value="7tmA_OR10A-like"/>
    <property type="match status" value="1"/>
</dbReference>
<dbReference type="FunFam" id="1.20.1070.10:FF:000001">
    <property type="entry name" value="Olfactory receptor"/>
    <property type="match status" value="1"/>
</dbReference>
<evidence type="ECO:0000256" key="2">
    <source>
        <dbReference type="ARBA" id="ARBA00010663"/>
    </source>
</evidence>
<evidence type="ECO:0000256" key="10">
    <source>
        <dbReference type="ARBA" id="ARBA00023170"/>
    </source>
</evidence>
<dbReference type="Proteomes" id="UP000886700">
    <property type="component" value="Unplaced"/>
</dbReference>
<evidence type="ECO:0000256" key="5">
    <source>
        <dbReference type="ARBA" id="ARBA00022692"/>
    </source>
</evidence>
<dbReference type="InterPro" id="IPR000276">
    <property type="entry name" value="GPCR_Rhodpsn"/>
</dbReference>
<comment type="subcellular location">
    <subcellularLocation>
        <location evidence="1 13">Cell membrane</location>
        <topology evidence="1 13">Multi-pass membrane protein</topology>
    </subcellularLocation>
</comment>
<evidence type="ECO:0000313" key="15">
    <source>
        <dbReference type="Proteomes" id="UP000886700"/>
    </source>
</evidence>
<evidence type="ECO:0000256" key="12">
    <source>
        <dbReference type="RuleBase" id="RU000688"/>
    </source>
</evidence>
<dbReference type="GO" id="GO:0004984">
    <property type="term" value="F:olfactory receptor activity"/>
    <property type="evidence" value="ECO:0007669"/>
    <property type="project" value="InterPro"/>
</dbReference>
<evidence type="ECO:0000256" key="11">
    <source>
        <dbReference type="ARBA" id="ARBA00023224"/>
    </source>
</evidence>
<name>A0A1U7Q7F6_MESAU</name>
<dbReference type="PRINTS" id="PR00245">
    <property type="entry name" value="OLFACTORYR"/>
</dbReference>
<sequence>MDGSTIKIHQLKNHSTLAEFILLGFSDVPNLQVFLFGMFLIIYLIIVMSNSLIIIITRTDLSLHTPMYFFLGNFSFLEICYVSVTLPRLLTNLYTQDNSISFMACAIQMYFFLVLGVTECFILTVMAYDRYVAICNPLLYPIIMNNSICILLAAGCWISGVPVHIGFTYWIFSLPFCGSNELNHFFCDIPPVVALACGDTFKIEILIYVIALLVVTIPFMLILGSYVKIISTILKLPSATGRAKSFSTCSSHLIVVALFFGSGIITYLRPKSSHSARTDKFLSLFYTVVTPMFNPMIYCLRNKDVMIALKRFLLRHNVL</sequence>
<dbReference type="InterPro" id="IPR000725">
    <property type="entry name" value="Olfact_rcpt"/>
</dbReference>
<dbReference type="PANTHER" id="PTHR26453">
    <property type="entry name" value="OLFACTORY RECEPTOR"/>
    <property type="match status" value="1"/>
</dbReference>
<feature type="domain" description="G-protein coupled receptors family 1 profile" evidence="14">
    <location>
        <begin position="49"/>
        <end position="298"/>
    </location>
</feature>
<keyword evidence="9 13" id="KW-0472">Membrane</keyword>
<feature type="transmembrane region" description="Helical" evidence="13">
    <location>
        <begin position="33"/>
        <end position="56"/>
    </location>
</feature>
<feature type="transmembrane region" description="Helical" evidence="13">
    <location>
        <begin position="205"/>
        <end position="227"/>
    </location>
</feature>
<keyword evidence="5 12" id="KW-0812">Transmembrane</keyword>
<protein>
    <recommendedName>
        <fullName evidence="13">Olfactory receptor</fullName>
    </recommendedName>
</protein>
<feature type="transmembrane region" description="Helical" evidence="13">
    <location>
        <begin position="148"/>
        <end position="172"/>
    </location>
</feature>
<dbReference type="GO" id="GO:0005886">
    <property type="term" value="C:plasma membrane"/>
    <property type="evidence" value="ECO:0007669"/>
    <property type="project" value="UniProtKB-SubCell"/>
</dbReference>
<dbReference type="Gene3D" id="1.20.1070.10">
    <property type="entry name" value="Rhodopsin 7-helix transmembrane proteins"/>
    <property type="match status" value="1"/>
</dbReference>
<evidence type="ECO:0000259" key="14">
    <source>
        <dbReference type="PROSITE" id="PS50262"/>
    </source>
</evidence>
<accession>A0A1U7Q7F6</accession>
<dbReference type="InterPro" id="IPR017452">
    <property type="entry name" value="GPCR_Rhodpsn_7TM"/>
</dbReference>
<keyword evidence="15" id="KW-1185">Reference proteome</keyword>
<feature type="transmembrane region" description="Helical" evidence="13">
    <location>
        <begin position="248"/>
        <end position="269"/>
    </location>
</feature>
<dbReference type="Pfam" id="PF13853">
    <property type="entry name" value="7tm_4"/>
    <property type="match status" value="1"/>
</dbReference>
<dbReference type="RefSeq" id="XP_005065082.1">
    <property type="nucleotide sequence ID" value="XM_005065025.1"/>
</dbReference>
<evidence type="ECO:0000256" key="7">
    <source>
        <dbReference type="ARBA" id="ARBA00022989"/>
    </source>
</evidence>
<gene>
    <name evidence="16" type="primary">LOC101825623</name>
</gene>
<keyword evidence="7 13" id="KW-1133">Transmembrane helix</keyword>
<evidence type="ECO:0000256" key="3">
    <source>
        <dbReference type="ARBA" id="ARBA00022475"/>
    </source>
</evidence>
<keyword evidence="8 12" id="KW-0297">G-protein coupled receptor</keyword>
<evidence type="ECO:0000256" key="4">
    <source>
        <dbReference type="ARBA" id="ARBA00022606"/>
    </source>
</evidence>
<keyword evidence="3 13" id="KW-1003">Cell membrane</keyword>
<keyword evidence="10 12" id="KW-0675">Receptor</keyword>
<evidence type="ECO:0000313" key="16">
    <source>
        <dbReference type="RefSeq" id="XP_005065082.1"/>
    </source>
</evidence>
<dbReference type="AlphaFoldDB" id="A0A1U7Q7F6"/>
<keyword evidence="4 13" id="KW-0716">Sensory transduction</keyword>
<dbReference type="OrthoDB" id="9975554at2759"/>
<dbReference type="GO" id="GO:0004930">
    <property type="term" value="F:G protein-coupled receptor activity"/>
    <property type="evidence" value="ECO:0007669"/>
    <property type="project" value="UniProtKB-KW"/>
</dbReference>
<reference evidence="16" key="1">
    <citation type="submission" date="2025-08" db="UniProtKB">
        <authorList>
            <consortium name="RefSeq"/>
        </authorList>
    </citation>
    <scope>IDENTIFICATION</scope>
    <source>
        <tissue evidence="16">Liver</tissue>
    </source>
</reference>
<dbReference type="PROSITE" id="PS00237">
    <property type="entry name" value="G_PROTEIN_RECEP_F1_1"/>
    <property type="match status" value="1"/>
</dbReference>
<evidence type="ECO:0000256" key="1">
    <source>
        <dbReference type="ARBA" id="ARBA00004651"/>
    </source>
</evidence>
<feature type="transmembrane region" description="Helical" evidence="13">
    <location>
        <begin position="281"/>
        <end position="300"/>
    </location>
</feature>
<keyword evidence="6 13" id="KW-0552">Olfaction</keyword>
<evidence type="ECO:0000256" key="9">
    <source>
        <dbReference type="ARBA" id="ARBA00023136"/>
    </source>
</evidence>
<organism evidence="15 16">
    <name type="scientific">Mesocricetus auratus</name>
    <name type="common">Golden hamster</name>
    <dbReference type="NCBI Taxonomy" id="10036"/>
    <lineage>
        <taxon>Eukaryota</taxon>
        <taxon>Metazoa</taxon>
        <taxon>Chordata</taxon>
        <taxon>Craniata</taxon>
        <taxon>Vertebrata</taxon>
        <taxon>Euteleostomi</taxon>
        <taxon>Mammalia</taxon>
        <taxon>Eutheria</taxon>
        <taxon>Euarchontoglires</taxon>
        <taxon>Glires</taxon>
        <taxon>Rodentia</taxon>
        <taxon>Myomorpha</taxon>
        <taxon>Muroidea</taxon>
        <taxon>Cricetidae</taxon>
        <taxon>Cricetinae</taxon>
        <taxon>Mesocricetus</taxon>
    </lineage>
</organism>
<dbReference type="PRINTS" id="PR00237">
    <property type="entry name" value="GPCRRHODOPSN"/>
</dbReference>
<dbReference type="SUPFAM" id="SSF81321">
    <property type="entry name" value="Family A G protein-coupled receptor-like"/>
    <property type="match status" value="1"/>
</dbReference>
<feature type="transmembrane region" description="Helical" evidence="13">
    <location>
        <begin position="68"/>
        <end position="87"/>
    </location>
</feature>
<evidence type="ECO:0000256" key="8">
    <source>
        <dbReference type="ARBA" id="ARBA00023040"/>
    </source>
</evidence>
<dbReference type="KEGG" id="maua:101825623"/>
<evidence type="ECO:0000256" key="6">
    <source>
        <dbReference type="ARBA" id="ARBA00022725"/>
    </source>
</evidence>